<dbReference type="NCBIfam" id="TIGR00125">
    <property type="entry name" value="cyt_tran_rel"/>
    <property type="match status" value="1"/>
</dbReference>
<dbReference type="RefSeq" id="WP_330931516.1">
    <property type="nucleotide sequence ID" value="NZ_CP119075.1"/>
</dbReference>
<keyword evidence="1" id="KW-0808">Transferase</keyword>
<dbReference type="InterPro" id="IPR050385">
    <property type="entry name" value="Archaeal_FAD_synthase"/>
</dbReference>
<dbReference type="SUPFAM" id="SSF52374">
    <property type="entry name" value="Nucleotidylyl transferase"/>
    <property type="match status" value="1"/>
</dbReference>
<name>A0AAF0I5H7_9BACT</name>
<dbReference type="Proteomes" id="UP001218638">
    <property type="component" value="Chromosome"/>
</dbReference>
<evidence type="ECO:0000313" key="5">
    <source>
        <dbReference type="Proteomes" id="UP001218638"/>
    </source>
</evidence>
<dbReference type="PANTHER" id="PTHR43793:SF2">
    <property type="entry name" value="BIFUNCTIONAL PROTEIN HLDE"/>
    <property type="match status" value="1"/>
</dbReference>
<protein>
    <submittedName>
        <fullName evidence="4">Adenylyltransferase/cytidyltransferase family protein</fullName>
    </submittedName>
</protein>
<dbReference type="AlphaFoldDB" id="A0AAF0I5H7"/>
<keyword evidence="2 4" id="KW-0548">Nucleotidyltransferase</keyword>
<dbReference type="InterPro" id="IPR004821">
    <property type="entry name" value="Cyt_trans-like"/>
</dbReference>
<sequence length="165" mass="18320">MLQNSKLLSLDSLITKRERLRHIHKTCVLTNGCFDLLHTGHLFFLQAARNLGDYLIVALNSDSSIRALKGTGRPVITETERAYALAALECVDCVLVFKTPDLEEEIKAICPDIYAKAGDYSLTRLHSGERAALETCDAKIEFLPFLEGFSTTNLIHKIARAGEIT</sequence>
<gene>
    <name evidence="4" type="ORF">PXH66_10935</name>
</gene>
<dbReference type="EMBL" id="CP119075">
    <property type="protein sequence ID" value="WED67363.1"/>
    <property type="molecule type" value="Genomic_DNA"/>
</dbReference>
<proteinExistence type="predicted"/>
<feature type="domain" description="Cytidyltransferase-like" evidence="3">
    <location>
        <begin position="29"/>
        <end position="122"/>
    </location>
</feature>
<dbReference type="InterPro" id="IPR014729">
    <property type="entry name" value="Rossmann-like_a/b/a_fold"/>
</dbReference>
<evidence type="ECO:0000256" key="2">
    <source>
        <dbReference type="ARBA" id="ARBA00022695"/>
    </source>
</evidence>
<reference evidence="4" key="1">
    <citation type="submission" date="2023-03" db="EMBL/GenBank/DDBJ databases">
        <title>Lomoglobus Profundus gen. nov., sp. nov., a novel member of the phylum Verrucomicrobia, isolated from deep-marine sediment of South China Sea.</title>
        <authorList>
            <person name="Ahmad T."/>
            <person name="Ishaq S.E."/>
            <person name="Wang F."/>
        </authorList>
    </citation>
    <scope>NUCLEOTIDE SEQUENCE</scope>
    <source>
        <strain evidence="4">LMO-M01</strain>
    </source>
</reference>
<evidence type="ECO:0000256" key="1">
    <source>
        <dbReference type="ARBA" id="ARBA00022679"/>
    </source>
</evidence>
<evidence type="ECO:0000259" key="3">
    <source>
        <dbReference type="Pfam" id="PF01467"/>
    </source>
</evidence>
<dbReference type="PANTHER" id="PTHR43793">
    <property type="entry name" value="FAD SYNTHASE"/>
    <property type="match status" value="1"/>
</dbReference>
<keyword evidence="5" id="KW-1185">Reference proteome</keyword>
<evidence type="ECO:0000313" key="4">
    <source>
        <dbReference type="EMBL" id="WED67363.1"/>
    </source>
</evidence>
<dbReference type="KEGG" id="slom:PXH66_10935"/>
<dbReference type="Pfam" id="PF01467">
    <property type="entry name" value="CTP_transf_like"/>
    <property type="match status" value="1"/>
</dbReference>
<organism evidence="4 5">
    <name type="scientific">Synoicihabitans lomoniglobus</name>
    <dbReference type="NCBI Taxonomy" id="2909285"/>
    <lineage>
        <taxon>Bacteria</taxon>
        <taxon>Pseudomonadati</taxon>
        <taxon>Verrucomicrobiota</taxon>
        <taxon>Opitutia</taxon>
        <taxon>Opitutales</taxon>
        <taxon>Opitutaceae</taxon>
        <taxon>Synoicihabitans</taxon>
    </lineage>
</organism>
<dbReference type="GO" id="GO:0016779">
    <property type="term" value="F:nucleotidyltransferase activity"/>
    <property type="evidence" value="ECO:0007669"/>
    <property type="project" value="UniProtKB-KW"/>
</dbReference>
<accession>A0AAF0I5H7</accession>
<dbReference type="Gene3D" id="3.40.50.620">
    <property type="entry name" value="HUPs"/>
    <property type="match status" value="1"/>
</dbReference>